<dbReference type="RefSeq" id="WP_203834162.1">
    <property type="nucleotide sequence ID" value="NZ_BMPW01000038.1"/>
</dbReference>
<evidence type="ECO:0000313" key="2">
    <source>
        <dbReference type="EMBL" id="MBB3101382.1"/>
    </source>
</evidence>
<dbReference type="AlphaFoldDB" id="A0A7W5FK78"/>
<sequence length="93" mass="9951">MTTETVLAEIGDLIREVLDGYDLGAVPITPDTSFDADLAFESIDLVVLGTLLTERYGPGIDVAGFLSTRTLPEIITLRVGDLAGYVTARLEHA</sequence>
<evidence type="ECO:0000313" key="3">
    <source>
        <dbReference type="Proteomes" id="UP000590749"/>
    </source>
</evidence>
<feature type="domain" description="Carrier" evidence="1">
    <location>
        <begin position="24"/>
        <end position="75"/>
    </location>
</feature>
<dbReference type="Pfam" id="PF00550">
    <property type="entry name" value="PP-binding"/>
    <property type="match status" value="1"/>
</dbReference>
<keyword evidence="3" id="KW-1185">Reference proteome</keyword>
<comment type="caution">
    <text evidence="2">The sequence shown here is derived from an EMBL/GenBank/DDBJ whole genome shotgun (WGS) entry which is preliminary data.</text>
</comment>
<proteinExistence type="predicted"/>
<dbReference type="SUPFAM" id="SSF47336">
    <property type="entry name" value="ACP-like"/>
    <property type="match status" value="1"/>
</dbReference>
<dbReference type="InterPro" id="IPR036736">
    <property type="entry name" value="ACP-like_sf"/>
</dbReference>
<dbReference type="EMBL" id="JACHXF010000037">
    <property type="protein sequence ID" value="MBB3101382.1"/>
    <property type="molecule type" value="Genomic_DNA"/>
</dbReference>
<accession>A0A7W5FK78</accession>
<dbReference type="Gene3D" id="1.10.1200.10">
    <property type="entry name" value="ACP-like"/>
    <property type="match status" value="1"/>
</dbReference>
<protein>
    <submittedName>
        <fullName evidence="2">Acyl carrier protein</fullName>
    </submittedName>
</protein>
<name>A0A7W5FK78_9ACTN</name>
<dbReference type="InterPro" id="IPR009081">
    <property type="entry name" value="PP-bd_ACP"/>
</dbReference>
<dbReference type="Proteomes" id="UP000590749">
    <property type="component" value="Unassembled WGS sequence"/>
</dbReference>
<evidence type="ECO:0000259" key="1">
    <source>
        <dbReference type="Pfam" id="PF00550"/>
    </source>
</evidence>
<organism evidence="2 3">
    <name type="scientific">Actinoplanes campanulatus</name>
    <dbReference type="NCBI Taxonomy" id="113559"/>
    <lineage>
        <taxon>Bacteria</taxon>
        <taxon>Bacillati</taxon>
        <taxon>Actinomycetota</taxon>
        <taxon>Actinomycetes</taxon>
        <taxon>Micromonosporales</taxon>
        <taxon>Micromonosporaceae</taxon>
        <taxon>Actinoplanes</taxon>
    </lineage>
</organism>
<reference evidence="2 3" key="1">
    <citation type="submission" date="2020-08" db="EMBL/GenBank/DDBJ databases">
        <title>Genomic Encyclopedia of Type Strains, Phase III (KMG-III): the genomes of soil and plant-associated and newly described type strains.</title>
        <authorList>
            <person name="Whitman W."/>
        </authorList>
    </citation>
    <scope>NUCLEOTIDE SEQUENCE [LARGE SCALE GENOMIC DNA]</scope>
    <source>
        <strain evidence="2 3">CECT 3287</strain>
    </source>
</reference>
<gene>
    <name evidence="2" type="ORF">FHR83_009111</name>
</gene>